<dbReference type="AlphaFoldDB" id="A0AAN7CPJ6"/>
<dbReference type="Proteomes" id="UP001303647">
    <property type="component" value="Unassembled WGS sequence"/>
</dbReference>
<accession>A0AAN7CPJ6</accession>
<dbReference type="Pfam" id="PF14441">
    <property type="entry name" value="OTT_1508_deam"/>
    <property type="match status" value="1"/>
</dbReference>
<feature type="non-terminal residue" evidence="1">
    <location>
        <position position="1"/>
    </location>
</feature>
<name>A0AAN7CPJ6_9PEZI</name>
<comment type="caution">
    <text evidence="1">The sequence shown here is derived from an EMBL/GenBank/DDBJ whole genome shotgun (WGS) entry which is preliminary data.</text>
</comment>
<dbReference type="PANTHER" id="PTHR42037">
    <property type="match status" value="1"/>
</dbReference>
<gene>
    <name evidence="1" type="ORF">C7999DRAFT_15875</name>
</gene>
<reference evidence="1" key="1">
    <citation type="journal article" date="2023" name="Mol. Phylogenet. Evol.">
        <title>Genome-scale phylogeny and comparative genomics of the fungal order Sordariales.</title>
        <authorList>
            <person name="Hensen N."/>
            <person name="Bonometti L."/>
            <person name="Westerberg I."/>
            <person name="Brannstrom I.O."/>
            <person name="Guillou S."/>
            <person name="Cros-Aarteil S."/>
            <person name="Calhoun S."/>
            <person name="Haridas S."/>
            <person name="Kuo A."/>
            <person name="Mondo S."/>
            <person name="Pangilinan J."/>
            <person name="Riley R."/>
            <person name="LaButti K."/>
            <person name="Andreopoulos B."/>
            <person name="Lipzen A."/>
            <person name="Chen C."/>
            <person name="Yan M."/>
            <person name="Daum C."/>
            <person name="Ng V."/>
            <person name="Clum A."/>
            <person name="Steindorff A."/>
            <person name="Ohm R.A."/>
            <person name="Martin F."/>
            <person name="Silar P."/>
            <person name="Natvig D.O."/>
            <person name="Lalanne C."/>
            <person name="Gautier V."/>
            <person name="Ament-Velasquez S.L."/>
            <person name="Kruys A."/>
            <person name="Hutchinson M.I."/>
            <person name="Powell A.J."/>
            <person name="Barry K."/>
            <person name="Miller A.N."/>
            <person name="Grigoriev I.V."/>
            <person name="Debuchy R."/>
            <person name="Gladieux P."/>
            <person name="Hiltunen Thoren M."/>
            <person name="Johannesson H."/>
        </authorList>
    </citation>
    <scope>NUCLEOTIDE SEQUENCE</scope>
    <source>
        <strain evidence="1">CBS 359.72</strain>
    </source>
</reference>
<dbReference type="EMBL" id="MU857686">
    <property type="protein sequence ID" value="KAK4245954.1"/>
    <property type="molecule type" value="Genomic_DNA"/>
</dbReference>
<keyword evidence="2" id="KW-1185">Reference proteome</keyword>
<reference evidence="1" key="2">
    <citation type="submission" date="2023-05" db="EMBL/GenBank/DDBJ databases">
        <authorList>
            <consortium name="Lawrence Berkeley National Laboratory"/>
            <person name="Steindorff A."/>
            <person name="Hensen N."/>
            <person name="Bonometti L."/>
            <person name="Westerberg I."/>
            <person name="Brannstrom I.O."/>
            <person name="Guillou S."/>
            <person name="Cros-Aarteil S."/>
            <person name="Calhoun S."/>
            <person name="Haridas S."/>
            <person name="Kuo A."/>
            <person name="Mondo S."/>
            <person name="Pangilinan J."/>
            <person name="Riley R."/>
            <person name="Labutti K."/>
            <person name="Andreopoulos B."/>
            <person name="Lipzen A."/>
            <person name="Chen C."/>
            <person name="Yanf M."/>
            <person name="Daum C."/>
            <person name="Ng V."/>
            <person name="Clum A."/>
            <person name="Ohm R."/>
            <person name="Martin F."/>
            <person name="Silar P."/>
            <person name="Natvig D."/>
            <person name="Lalanne C."/>
            <person name="Gautier V."/>
            <person name="Ament-Velasquez S.L."/>
            <person name="Kruys A."/>
            <person name="Hutchinson M.I."/>
            <person name="Powell A.J."/>
            <person name="Barry K."/>
            <person name="Miller A.N."/>
            <person name="Grigoriev I.V."/>
            <person name="Debuchy R."/>
            <person name="Gladieux P."/>
            <person name="Thoren M.H."/>
            <person name="Johannesson H."/>
        </authorList>
    </citation>
    <scope>NUCLEOTIDE SEQUENCE</scope>
    <source>
        <strain evidence="1">CBS 359.72</strain>
    </source>
</reference>
<protein>
    <submittedName>
        <fullName evidence="1">Uncharacterized protein</fullName>
    </submittedName>
</protein>
<evidence type="ECO:0000313" key="1">
    <source>
        <dbReference type="EMBL" id="KAK4245954.1"/>
    </source>
</evidence>
<organism evidence="1 2">
    <name type="scientific">Corynascus novoguineensis</name>
    <dbReference type="NCBI Taxonomy" id="1126955"/>
    <lineage>
        <taxon>Eukaryota</taxon>
        <taxon>Fungi</taxon>
        <taxon>Dikarya</taxon>
        <taxon>Ascomycota</taxon>
        <taxon>Pezizomycotina</taxon>
        <taxon>Sordariomycetes</taxon>
        <taxon>Sordariomycetidae</taxon>
        <taxon>Sordariales</taxon>
        <taxon>Chaetomiaceae</taxon>
        <taxon>Corynascus</taxon>
    </lineage>
</organism>
<dbReference type="InterPro" id="IPR027796">
    <property type="entry name" value="OTT_1508_deam-like"/>
</dbReference>
<proteinExistence type="predicted"/>
<sequence>AVQDFPGKPVPLDAGQKKRLRKLFFPPLILLESLTGICPRRATQKASDAPPNPNQSPEEMFHTLVNKLAQICDSEPKGDTVTALAIIWQNGRICYTLASNRRKTNALKNARTGLKAVLDILKSNLEGEKSESDEVIERRLLHKILLHNTVRVRAYLTSLSKSLYACMKKCDENNREGRSAREALENLAGILPDPNRDGQKSENYINSTMQCIETIHNNRTSPLQRYIEARAVEDDNMAKGGCWAALQHAAGRLLSYRYAAQTLVHAHRIWADTELFRDFDIESLRSSNSYPSDALNLNPETAEAIIHRAPGCGPERLQAYKQHAEDLQRYNLNARLEEQWNTKLDPIVHAEMLLHDWLSRTEGGTQPGRFFQGWQYIGTSKPVCRLCQEYFNIIATPVRFRSGHPNLYLNWRLPDIYVDRDDEASVEAARKAWYEVLTNMRSRVYANVVRILEEKVSDRKPHDSNTFTDRITGAGDVSHLANWLESVQLK</sequence>
<dbReference type="PANTHER" id="PTHR42037:SF1">
    <property type="match status" value="1"/>
</dbReference>
<evidence type="ECO:0000313" key="2">
    <source>
        <dbReference type="Proteomes" id="UP001303647"/>
    </source>
</evidence>